<proteinExistence type="predicted"/>
<dbReference type="InterPro" id="IPR014756">
    <property type="entry name" value="Ig_E-set"/>
</dbReference>
<comment type="caution">
    <text evidence="2">The sequence shown here is derived from an EMBL/GenBank/DDBJ whole genome shotgun (WGS) entry which is preliminary data.</text>
</comment>
<sequence length="510" mass="57385">QYAIFTLTCNLHCAFSEEYDYFQLIDEVAPNFNVDVILDQSDGDKTQDVIDCGDLMYVTKQFANANENENVDPTGFPSDGKYNKEGWNFEVSTDFSGNNAYRIEDYNPLAINMFYRLYSEIRIIATTNGVDGFEKGELEAQFLYSDGSTGKSTVQVPDWEKPNASNNAYKLTDAMEFGHVANNQVVDNERVFLYYFILKPDKTKQLKSMILKKNAGNNCYITFFGGVAKHLKAPQIDSVNPTSARKDDKITITGKNFINGNYKVNNVMIGNSRVNFVVISATEIEVTINQENGKILVESAAGQSMSSQEFTLDTSMPEIQYTYFTIKEEPITDVSDQEYIEKNAVKRLKLTDNTFEYALFVELPDAMGTGSFENFGNPSPAVGKHWYRANTSVDCSVNGSVEDTFKTNTRYVVTGYKQYRQASNDWSSENNYFIYDPMPDSQNLKIHMTGPARIQYRWLTQYAVSNSAIPISMGDHISLSNGQTGIGKWWFDKGASITLKGENGCLELIG</sequence>
<dbReference type="Pfam" id="PF01833">
    <property type="entry name" value="TIG"/>
    <property type="match status" value="1"/>
</dbReference>
<feature type="non-terminal residue" evidence="2">
    <location>
        <position position="510"/>
    </location>
</feature>
<evidence type="ECO:0000313" key="3">
    <source>
        <dbReference type="Proteomes" id="UP000189670"/>
    </source>
</evidence>
<evidence type="ECO:0000313" key="2">
    <source>
        <dbReference type="EMBL" id="ETR66362.1"/>
    </source>
</evidence>
<dbReference type="SUPFAM" id="SSF81296">
    <property type="entry name" value="E set domains"/>
    <property type="match status" value="1"/>
</dbReference>
<gene>
    <name evidence="2" type="ORF">OMM_12885</name>
</gene>
<dbReference type="Gene3D" id="2.60.40.10">
    <property type="entry name" value="Immunoglobulins"/>
    <property type="match status" value="1"/>
</dbReference>
<feature type="non-terminal residue" evidence="2">
    <location>
        <position position="1"/>
    </location>
</feature>
<accession>A0A1V1NUU4</accession>
<dbReference type="Proteomes" id="UP000189670">
    <property type="component" value="Unassembled WGS sequence"/>
</dbReference>
<dbReference type="InterPro" id="IPR002909">
    <property type="entry name" value="IPT_dom"/>
</dbReference>
<organism evidence="2 3">
    <name type="scientific">Candidatus Magnetoglobus multicellularis str. Araruama</name>
    <dbReference type="NCBI Taxonomy" id="890399"/>
    <lineage>
        <taxon>Bacteria</taxon>
        <taxon>Pseudomonadati</taxon>
        <taxon>Thermodesulfobacteriota</taxon>
        <taxon>Desulfobacteria</taxon>
        <taxon>Desulfobacterales</taxon>
        <taxon>Desulfobacteraceae</taxon>
        <taxon>Candidatus Magnetoglobus</taxon>
    </lineage>
</organism>
<protein>
    <recommendedName>
        <fullName evidence="1">IPT/TIG domain-containing protein</fullName>
    </recommendedName>
</protein>
<evidence type="ECO:0000259" key="1">
    <source>
        <dbReference type="Pfam" id="PF01833"/>
    </source>
</evidence>
<name>A0A1V1NUU4_9BACT</name>
<reference evidence="3" key="1">
    <citation type="submission" date="2012-11" db="EMBL/GenBank/DDBJ databases">
        <authorList>
            <person name="Lucero-Rivera Y.E."/>
            <person name="Tovar-Ramirez D."/>
        </authorList>
    </citation>
    <scope>NUCLEOTIDE SEQUENCE [LARGE SCALE GENOMIC DNA]</scope>
    <source>
        <strain evidence="3">Araruama</strain>
    </source>
</reference>
<dbReference type="InterPro" id="IPR013783">
    <property type="entry name" value="Ig-like_fold"/>
</dbReference>
<feature type="domain" description="IPT/TIG" evidence="1">
    <location>
        <begin position="234"/>
        <end position="292"/>
    </location>
</feature>
<dbReference type="AlphaFoldDB" id="A0A1V1NUU4"/>
<dbReference type="EMBL" id="ATBP01002034">
    <property type="protein sequence ID" value="ETR66362.1"/>
    <property type="molecule type" value="Genomic_DNA"/>
</dbReference>